<proteinExistence type="predicted"/>
<protein>
    <recommendedName>
        <fullName evidence="3">GpW protein</fullName>
    </recommendedName>
</protein>
<reference evidence="1 2" key="1">
    <citation type="submission" date="2016-09" db="EMBL/GenBank/DDBJ databases">
        <title>Complete genome sequence of Deltia acidovorans CM13 isolated from murine proximal colonic tissue.</title>
        <authorList>
            <person name="Saffarian A."/>
        </authorList>
    </citation>
    <scope>NUCLEOTIDE SEQUENCE [LARGE SCALE GENOMIC DNA]</scope>
    <source>
        <strain evidence="1 2">CM13</strain>
    </source>
</reference>
<dbReference type="Proteomes" id="UP000095607">
    <property type="component" value="Chromosome"/>
</dbReference>
<evidence type="ECO:0008006" key="3">
    <source>
        <dbReference type="Google" id="ProtNLM"/>
    </source>
</evidence>
<sequence>MGLYSHYTTDQLTELRDRLSVAFEQRLTGPVSAAGHGRSVQFRQDGARDLQRQIQDINAELQRRAGGGARRPIYLV</sequence>
<accession>A0ABM6DY17</accession>
<keyword evidence="2" id="KW-1185">Reference proteome</keyword>
<organism evidence="1 2">
    <name type="scientific">Delftia tsuruhatensis</name>
    <dbReference type="NCBI Taxonomy" id="180282"/>
    <lineage>
        <taxon>Bacteria</taxon>
        <taxon>Pseudomonadati</taxon>
        <taxon>Pseudomonadota</taxon>
        <taxon>Betaproteobacteria</taxon>
        <taxon>Burkholderiales</taxon>
        <taxon>Comamonadaceae</taxon>
        <taxon>Delftia</taxon>
    </lineage>
</organism>
<dbReference type="RefSeq" id="WP_046238266.1">
    <property type="nucleotide sequence ID" value="NZ_CBCSDN010000041.1"/>
</dbReference>
<evidence type="ECO:0000313" key="1">
    <source>
        <dbReference type="EMBL" id="AOU99898.1"/>
    </source>
</evidence>
<gene>
    <name evidence="1" type="ORF">BI380_00275</name>
</gene>
<dbReference type="EMBL" id="CP017420">
    <property type="protein sequence ID" value="AOU99898.1"/>
    <property type="molecule type" value="Genomic_DNA"/>
</dbReference>
<evidence type="ECO:0000313" key="2">
    <source>
        <dbReference type="Proteomes" id="UP000095607"/>
    </source>
</evidence>
<name>A0ABM6DY17_9BURK</name>